<comment type="caution">
    <text evidence="4">The sequence shown here is derived from an EMBL/GenBank/DDBJ whole genome shotgun (WGS) entry which is preliminary data.</text>
</comment>
<dbReference type="InterPro" id="IPR007111">
    <property type="entry name" value="NACHT_NTPase"/>
</dbReference>
<gene>
    <name evidence="4" type="ORF">Agabi119p4_6225</name>
</gene>
<dbReference type="EMBL" id="JABXXO010000009">
    <property type="protein sequence ID" value="KAF7770251.1"/>
    <property type="molecule type" value="Genomic_DNA"/>
</dbReference>
<dbReference type="InterPro" id="IPR056884">
    <property type="entry name" value="NPHP3-like_N"/>
</dbReference>
<dbReference type="Gene3D" id="3.40.50.300">
    <property type="entry name" value="P-loop containing nucleotide triphosphate hydrolases"/>
    <property type="match status" value="1"/>
</dbReference>
<sequence>MPLDSFIDTLRRRLGHPESRNARSRTSQKPIGRQGDHDYFNNARDFVINQPHFVDQKNYMNNTPLIENAVFELLQPYATPDAAMDSSARYPPPRCHPHTRVSIGNKLEEWVHKKQQQQHNMVWVRGSAGTGKSAVAQSFAERCAEQGLLGASYFFSKTAQTNKLETVIPTLVYQLAVVIPEYKSFVARELANDPQVMQKAPPVQFRRLIVKPFSTLDRHRRIVMILDGLDECDGQDAQLDILEMITESFRYNSNLPFLWLICSRPEAHFKYAFSRIADCGREDLVIDVECRDDVERYMKGRIVEIKAKYWDVTPSNWPSNAQFTALFDVVAGLFVLASTILNHLGDSTRADPSGQFDNLMSFLRATGNLGSGNPLGTLDSLYLRILGDIPSDVFPTTWQILSHYTHTPWSFTSPRSAQVVCNFLRIDQQTFYRAMRGLHSVANIPEPSDASRSQLQFYHASFRDFLLDMNRSGPFALEKQRALVDNVKLAFFWYDVDTTRYHGSDGWKFDYEHRHNSLPGLTWTADDDSQDVSKSIAEFSRYSCWELLSELSWTDVDEELRCQIYNSDLRYFVLFDLESLVNWFYKEDPSNKFFRTEPSCATDSLLLEYFNIVIQNGAAEPATRPLSWCNRRFRCTRQYFFIGFGRKSAIVWLTQYGVEIDVHSLGSDREPSETQISQYQKSLEEIGWNEEDVARQTRSRRAGQ</sequence>
<reference evidence="4 5" key="1">
    <citation type="journal article" name="Sci. Rep.">
        <title>Telomere-to-telomere assembled and centromere annotated genomes of the two main subspecies of the button mushroom Agaricus bisporus reveal especially polymorphic chromosome ends.</title>
        <authorList>
            <person name="Sonnenberg A.S.M."/>
            <person name="Sedaghat-Telgerd N."/>
            <person name="Lavrijssen B."/>
            <person name="Ohm R.A."/>
            <person name="Hendrickx P.M."/>
            <person name="Scholtmeijer K."/>
            <person name="Baars J.J.P."/>
            <person name="van Peer A."/>
        </authorList>
    </citation>
    <scope>NUCLEOTIDE SEQUENCE [LARGE SCALE GENOMIC DNA]</scope>
    <source>
        <strain evidence="4 5">H119_p4</strain>
    </source>
</reference>
<evidence type="ECO:0000256" key="2">
    <source>
        <dbReference type="SAM" id="MobiDB-lite"/>
    </source>
</evidence>
<accession>A0A8H7C972</accession>
<dbReference type="PANTHER" id="PTHR10039:SF17">
    <property type="entry name" value="FUNGAL STAND N-TERMINAL GOODBYE DOMAIN-CONTAINING PROTEIN-RELATED"/>
    <property type="match status" value="1"/>
</dbReference>
<proteinExistence type="predicted"/>
<dbReference type="Proteomes" id="UP000629468">
    <property type="component" value="Unassembled WGS sequence"/>
</dbReference>
<evidence type="ECO:0000259" key="3">
    <source>
        <dbReference type="PROSITE" id="PS50837"/>
    </source>
</evidence>
<evidence type="ECO:0000256" key="1">
    <source>
        <dbReference type="ARBA" id="ARBA00022737"/>
    </source>
</evidence>
<feature type="region of interest" description="Disordered" evidence="2">
    <location>
        <begin position="12"/>
        <end position="36"/>
    </location>
</feature>
<evidence type="ECO:0000313" key="5">
    <source>
        <dbReference type="Proteomes" id="UP000629468"/>
    </source>
</evidence>
<dbReference type="Pfam" id="PF24883">
    <property type="entry name" value="NPHP3_N"/>
    <property type="match status" value="1"/>
</dbReference>
<feature type="compositionally biased region" description="Basic and acidic residues" evidence="2">
    <location>
        <begin position="12"/>
        <end position="21"/>
    </location>
</feature>
<organism evidence="4 5">
    <name type="scientific">Agaricus bisporus var. burnettii</name>
    <dbReference type="NCBI Taxonomy" id="192524"/>
    <lineage>
        <taxon>Eukaryota</taxon>
        <taxon>Fungi</taxon>
        <taxon>Dikarya</taxon>
        <taxon>Basidiomycota</taxon>
        <taxon>Agaricomycotina</taxon>
        <taxon>Agaricomycetes</taxon>
        <taxon>Agaricomycetidae</taxon>
        <taxon>Agaricales</taxon>
        <taxon>Agaricineae</taxon>
        <taxon>Agaricaceae</taxon>
        <taxon>Agaricus</taxon>
    </lineage>
</organism>
<name>A0A8H7C972_AGABI</name>
<dbReference type="PROSITE" id="PS50837">
    <property type="entry name" value="NACHT"/>
    <property type="match status" value="1"/>
</dbReference>
<keyword evidence="1" id="KW-0677">Repeat</keyword>
<dbReference type="InterPro" id="IPR027417">
    <property type="entry name" value="P-loop_NTPase"/>
</dbReference>
<evidence type="ECO:0000313" key="4">
    <source>
        <dbReference type="EMBL" id="KAF7770251.1"/>
    </source>
</evidence>
<dbReference type="SUPFAM" id="SSF52540">
    <property type="entry name" value="P-loop containing nucleoside triphosphate hydrolases"/>
    <property type="match status" value="1"/>
</dbReference>
<feature type="domain" description="NACHT" evidence="3">
    <location>
        <begin position="120"/>
        <end position="267"/>
    </location>
</feature>
<protein>
    <recommendedName>
        <fullName evidence="3">NACHT domain-containing protein</fullName>
    </recommendedName>
</protein>
<dbReference type="PANTHER" id="PTHR10039">
    <property type="entry name" value="AMELOGENIN"/>
    <property type="match status" value="1"/>
</dbReference>
<dbReference type="AlphaFoldDB" id="A0A8H7C972"/>